<reference evidence="11 12" key="1">
    <citation type="submission" date="2018-01" db="EMBL/GenBank/DDBJ databases">
        <authorList>
            <person name="Gaut B.S."/>
            <person name="Morton B.R."/>
            <person name="Clegg M.T."/>
            <person name="Duvall M.R."/>
        </authorList>
    </citation>
    <scope>NUCLEOTIDE SEQUENCE [LARGE SCALE GENOMIC DNA]</scope>
    <source>
        <strain evidence="11">Cupriavidus taiwanensis cmp 52</strain>
    </source>
</reference>
<dbReference type="InterPro" id="IPR023408">
    <property type="entry name" value="MscS_beta-dom_sf"/>
</dbReference>
<dbReference type="InterPro" id="IPR011014">
    <property type="entry name" value="MscS_channel_TM-2"/>
</dbReference>
<dbReference type="RefSeq" id="WP_116384567.1">
    <property type="nucleotide sequence ID" value="NZ_LS483234.1"/>
</dbReference>
<evidence type="ECO:0000259" key="9">
    <source>
        <dbReference type="Pfam" id="PF00924"/>
    </source>
</evidence>
<dbReference type="Gene3D" id="1.10.287.1260">
    <property type="match status" value="1"/>
</dbReference>
<feature type="transmembrane region" description="Helical" evidence="7">
    <location>
        <begin position="226"/>
        <end position="244"/>
    </location>
</feature>
<dbReference type="GO" id="GO:0008381">
    <property type="term" value="F:mechanosensitive monoatomic ion channel activity"/>
    <property type="evidence" value="ECO:0007669"/>
    <property type="project" value="InterPro"/>
</dbReference>
<dbReference type="EMBL" id="OVTA01000048">
    <property type="protein sequence ID" value="SPS01947.1"/>
    <property type="molecule type" value="Genomic_DNA"/>
</dbReference>
<evidence type="ECO:0000256" key="8">
    <source>
        <dbReference type="SAM" id="SignalP"/>
    </source>
</evidence>
<dbReference type="PANTHER" id="PTHR30460:SF0">
    <property type="entry name" value="MODERATE CONDUCTANCE MECHANOSENSITIVE CHANNEL YBIO"/>
    <property type="match status" value="1"/>
</dbReference>
<protein>
    <submittedName>
        <fullName evidence="11">Putative MscS Mechanosensitive ion channel</fullName>
    </submittedName>
</protein>
<gene>
    <name evidence="11" type="ORF">CBM2634_B70037</name>
</gene>
<feature type="transmembrane region" description="Helical" evidence="7">
    <location>
        <begin position="568"/>
        <end position="587"/>
    </location>
</feature>
<dbReference type="InterPro" id="IPR049142">
    <property type="entry name" value="MS_channel_1st"/>
</dbReference>
<dbReference type="Pfam" id="PF21088">
    <property type="entry name" value="MS_channel_1st"/>
    <property type="match status" value="1"/>
</dbReference>
<accession>A0A375JA09</accession>
<dbReference type="Gene3D" id="3.30.70.100">
    <property type="match status" value="1"/>
</dbReference>
<keyword evidence="5 7" id="KW-1133">Transmembrane helix</keyword>
<evidence type="ECO:0000256" key="4">
    <source>
        <dbReference type="ARBA" id="ARBA00022692"/>
    </source>
</evidence>
<evidence type="ECO:0000256" key="6">
    <source>
        <dbReference type="ARBA" id="ARBA00023136"/>
    </source>
</evidence>
<evidence type="ECO:0000313" key="11">
    <source>
        <dbReference type="EMBL" id="SPS01947.1"/>
    </source>
</evidence>
<evidence type="ECO:0000256" key="2">
    <source>
        <dbReference type="ARBA" id="ARBA00008017"/>
    </source>
</evidence>
<dbReference type="AlphaFoldDB" id="A0A375JA09"/>
<proteinExistence type="inferred from homology"/>
<feature type="transmembrane region" description="Helical" evidence="7">
    <location>
        <begin position="323"/>
        <end position="346"/>
    </location>
</feature>
<dbReference type="Gene3D" id="2.30.30.60">
    <property type="match status" value="1"/>
</dbReference>
<feature type="transmembrane region" description="Helical" evidence="7">
    <location>
        <begin position="450"/>
        <end position="474"/>
    </location>
</feature>
<feature type="signal peptide" evidence="8">
    <location>
        <begin position="1"/>
        <end position="39"/>
    </location>
</feature>
<organism evidence="11 12">
    <name type="scientific">Cupriavidus taiwanensis</name>
    <dbReference type="NCBI Taxonomy" id="164546"/>
    <lineage>
        <taxon>Bacteria</taxon>
        <taxon>Pseudomonadati</taxon>
        <taxon>Pseudomonadota</taxon>
        <taxon>Betaproteobacteria</taxon>
        <taxon>Burkholderiales</taxon>
        <taxon>Burkholderiaceae</taxon>
        <taxon>Cupriavidus</taxon>
    </lineage>
</organism>
<feature type="transmembrane region" description="Helical" evidence="7">
    <location>
        <begin position="289"/>
        <end position="311"/>
    </location>
</feature>
<keyword evidence="3" id="KW-1003">Cell membrane</keyword>
<feature type="domain" description="Mechanosensitive ion channel MscS" evidence="9">
    <location>
        <begin position="586"/>
        <end position="650"/>
    </location>
</feature>
<evidence type="ECO:0000256" key="1">
    <source>
        <dbReference type="ARBA" id="ARBA00004651"/>
    </source>
</evidence>
<dbReference type="InterPro" id="IPR045276">
    <property type="entry name" value="YbiO_bact"/>
</dbReference>
<evidence type="ECO:0000256" key="3">
    <source>
        <dbReference type="ARBA" id="ARBA00022475"/>
    </source>
</evidence>
<comment type="subcellular location">
    <subcellularLocation>
        <location evidence="1">Cell membrane</location>
        <topology evidence="1">Multi-pass membrane protein</topology>
    </subcellularLocation>
</comment>
<dbReference type="SUPFAM" id="SSF50182">
    <property type="entry name" value="Sm-like ribonucleoproteins"/>
    <property type="match status" value="1"/>
</dbReference>
<feature type="transmembrane region" description="Helical" evidence="7">
    <location>
        <begin position="250"/>
        <end position="277"/>
    </location>
</feature>
<feature type="chain" id="PRO_5016688359" evidence="8">
    <location>
        <begin position="40"/>
        <end position="771"/>
    </location>
</feature>
<comment type="similarity">
    <text evidence="2">Belongs to the MscS (TC 1.A.23) family.</text>
</comment>
<feature type="transmembrane region" description="Helical" evidence="7">
    <location>
        <begin position="540"/>
        <end position="562"/>
    </location>
</feature>
<dbReference type="SUPFAM" id="SSF82861">
    <property type="entry name" value="Mechanosensitive channel protein MscS (YggB), transmembrane region"/>
    <property type="match status" value="1"/>
</dbReference>
<evidence type="ECO:0000259" key="10">
    <source>
        <dbReference type="Pfam" id="PF21088"/>
    </source>
</evidence>
<dbReference type="InterPro" id="IPR010920">
    <property type="entry name" value="LSM_dom_sf"/>
</dbReference>
<dbReference type="PANTHER" id="PTHR30460">
    <property type="entry name" value="MODERATE CONDUCTANCE MECHANOSENSITIVE CHANNEL YBIO"/>
    <property type="match status" value="1"/>
</dbReference>
<feature type="transmembrane region" description="Helical" evidence="7">
    <location>
        <begin position="378"/>
        <end position="397"/>
    </location>
</feature>
<sequence>MRKPEPHAYARHRRHAALGTALALLAGLLALLCALPARAAPADQLAALLAPAEKPAAPASAAGASMPLAQSLDHVIATLQDDAERRALVTQLQTLRQGLAASAAVATPAAASTPGLIGTMAQVLDEVDSHLREDRGPWQYWGWRTRFAAEEWRTALTQNGTRTGLDSLREFALVLAAWGVCGWLLREAGHRLRRRRRTAGAPRAPRGKLPELPSWVDVGLYMLRHIGPWVVAFGLTLLLARQAFGQSPASVAAVLLAYAIVAGAVAAAVCQVIFALFRSAHRQLAVRQLLARSPWLLFCTGALAALGNGAADARMAAVLGSNLSALLSTLANIAAALGIGVFALGFRRQIDQLISQRPLAFRQAHPAVTDLLHLAGHAWHLPVLAVVVASVIGTVLATGHADVFLRRTVASVALFVAALLLTMVLGRSPKAGARAPRIRDRRRSAYLQRFGRFALALVRVLVWAGFVEMVMRVWGSSLVRLAESSAIGRHLTETAFRVTSTVLLAWLVWLLIDTAITQSLSPAHACAAQPSLRARTILPLVRNASFIGLLVLTVIVVLANLGVNVTPLLAGAGVVGLAIGFGAQSLVQDLITGLFIVVEDSIAIGDSIELPDHAGVVEAMTIRTVKLRDGRGALHTLPYSQIKAVKNLSRGYGYAVLSIGISYQSDLDRALELIRTTGAELARDNRYGRKLMSGLEILGLDRFDPSGPVVLAQIKTRPLMQAEITRAFNARLKRNFDASGIRMASPNLTIHVDGGALELPAGEPATKAAPQ</sequence>
<dbReference type="Pfam" id="PF00924">
    <property type="entry name" value="MS_channel_2nd"/>
    <property type="match status" value="1"/>
</dbReference>
<evidence type="ECO:0000256" key="7">
    <source>
        <dbReference type="SAM" id="Phobius"/>
    </source>
</evidence>
<keyword evidence="4 7" id="KW-0812">Transmembrane</keyword>
<dbReference type="SUPFAM" id="SSF82689">
    <property type="entry name" value="Mechanosensitive channel protein MscS (YggB), C-terminal domain"/>
    <property type="match status" value="1"/>
</dbReference>
<feature type="domain" description="Mechanosensitive ion channel transmembrane helices 2/3" evidence="10">
    <location>
        <begin position="546"/>
        <end position="584"/>
    </location>
</feature>
<evidence type="ECO:0000256" key="5">
    <source>
        <dbReference type="ARBA" id="ARBA00022989"/>
    </source>
</evidence>
<feature type="transmembrane region" description="Helical" evidence="7">
    <location>
        <begin position="409"/>
        <end position="429"/>
    </location>
</feature>
<keyword evidence="6 7" id="KW-0472">Membrane</keyword>
<name>A0A375JA09_9BURK</name>
<evidence type="ECO:0000313" key="12">
    <source>
        <dbReference type="Proteomes" id="UP000256805"/>
    </source>
</evidence>
<keyword evidence="8" id="KW-0732">Signal</keyword>
<dbReference type="GO" id="GO:0005886">
    <property type="term" value="C:plasma membrane"/>
    <property type="evidence" value="ECO:0007669"/>
    <property type="project" value="UniProtKB-SubCell"/>
</dbReference>
<dbReference type="InterPro" id="IPR006685">
    <property type="entry name" value="MscS_channel_2nd"/>
</dbReference>
<dbReference type="Proteomes" id="UP000256805">
    <property type="component" value="Unassembled WGS sequence"/>
</dbReference>
<dbReference type="InterPro" id="IPR011066">
    <property type="entry name" value="MscS_channel_C_sf"/>
</dbReference>